<evidence type="ECO:0000256" key="11">
    <source>
        <dbReference type="SAM" id="MobiDB-lite"/>
    </source>
</evidence>
<dbReference type="SUPFAM" id="SSF56399">
    <property type="entry name" value="ADP-ribosylation"/>
    <property type="match status" value="1"/>
</dbReference>
<reference evidence="12" key="1">
    <citation type="submission" date="2021-02" db="EMBL/GenBank/DDBJ databases">
        <authorList>
            <person name="Nowell W R."/>
        </authorList>
    </citation>
    <scope>NUCLEOTIDE SEQUENCE</scope>
</reference>
<keyword evidence="10" id="KW-0493">Microtubule</keyword>
<evidence type="ECO:0000313" key="12">
    <source>
        <dbReference type="EMBL" id="CAF1406307.1"/>
    </source>
</evidence>
<evidence type="ECO:0000256" key="3">
    <source>
        <dbReference type="ARBA" id="ARBA00022679"/>
    </source>
</evidence>
<evidence type="ECO:0000256" key="10">
    <source>
        <dbReference type="RuleBase" id="RU367020"/>
    </source>
</evidence>
<comment type="function">
    <text evidence="10">Kinesin is a microtubule-associated force-producing protein that play a role in organelle transport.</text>
</comment>
<dbReference type="GO" id="GO:0106274">
    <property type="term" value="F:NAD+-protein-arginine ADP-ribosyltransferase activity"/>
    <property type="evidence" value="ECO:0007669"/>
    <property type="project" value="UniProtKB-EC"/>
</dbReference>
<dbReference type="EC" id="2.4.2.31" evidence="9"/>
<feature type="repeat" description="TPR" evidence="8">
    <location>
        <begin position="468"/>
        <end position="501"/>
    </location>
</feature>
<dbReference type="Gene3D" id="1.25.40.10">
    <property type="entry name" value="Tetratricopeptide repeat domain"/>
    <property type="match status" value="2"/>
</dbReference>
<dbReference type="Pfam" id="PF01129">
    <property type="entry name" value="ART"/>
    <property type="match status" value="1"/>
</dbReference>
<evidence type="ECO:0000313" key="13">
    <source>
        <dbReference type="EMBL" id="CAF1517982.1"/>
    </source>
</evidence>
<comment type="caution">
    <text evidence="12">The sequence shown here is derived from an EMBL/GenBank/DDBJ whole genome shotgun (WGS) entry which is preliminary data.</text>
</comment>
<keyword evidence="3 9" id="KW-0808">Transferase</keyword>
<dbReference type="PROSITE" id="PS50005">
    <property type="entry name" value="TPR"/>
    <property type="match status" value="5"/>
</dbReference>
<evidence type="ECO:0000256" key="4">
    <source>
        <dbReference type="ARBA" id="ARBA00022695"/>
    </source>
</evidence>
<comment type="similarity">
    <text evidence="10">Belongs to the kinesin light chain family.</text>
</comment>
<dbReference type="GO" id="GO:0016779">
    <property type="term" value="F:nucleotidyltransferase activity"/>
    <property type="evidence" value="ECO:0007669"/>
    <property type="project" value="UniProtKB-KW"/>
</dbReference>
<dbReference type="InterPro" id="IPR019734">
    <property type="entry name" value="TPR_rpt"/>
</dbReference>
<keyword evidence="10" id="KW-0206">Cytoskeleton</keyword>
<dbReference type="GO" id="GO:0005871">
    <property type="term" value="C:kinesin complex"/>
    <property type="evidence" value="ECO:0007669"/>
    <property type="project" value="UniProtKB-UniRule"/>
</dbReference>
<evidence type="ECO:0000256" key="9">
    <source>
        <dbReference type="RuleBase" id="RU361228"/>
    </source>
</evidence>
<keyword evidence="6 8" id="KW-0802">TPR repeat</keyword>
<evidence type="ECO:0000256" key="2">
    <source>
        <dbReference type="ARBA" id="ARBA00022676"/>
    </source>
</evidence>
<protein>
    <recommendedName>
        <fullName evidence="9 10">Multifunctional fusion protein</fullName>
    </recommendedName>
    <domain>
        <recommendedName>
            <fullName evidence="9">NAD(P)(+)--arginine ADP-ribosyltransferase</fullName>
            <ecNumber evidence="9">2.4.2.31</ecNumber>
        </recommendedName>
        <alternativeName>
            <fullName evidence="9">Mono(ADP-ribosyl)transferase</fullName>
        </alternativeName>
    </domain>
    <domain>
        <recommendedName>
            <fullName evidence="10">Kinesin light chain</fullName>
        </recommendedName>
    </domain>
</protein>
<keyword evidence="9" id="KW-0520">NAD</keyword>
<evidence type="ECO:0000256" key="1">
    <source>
        <dbReference type="ARBA" id="ARBA00009558"/>
    </source>
</evidence>
<dbReference type="PROSITE" id="PS50293">
    <property type="entry name" value="TPR_REGION"/>
    <property type="match status" value="2"/>
</dbReference>
<feature type="repeat" description="TPR" evidence="8">
    <location>
        <begin position="512"/>
        <end position="545"/>
    </location>
</feature>
<dbReference type="Proteomes" id="UP000663828">
    <property type="component" value="Unassembled WGS sequence"/>
</dbReference>
<feature type="repeat" description="TPR" evidence="8">
    <location>
        <begin position="598"/>
        <end position="631"/>
    </location>
</feature>
<dbReference type="SMART" id="SM00028">
    <property type="entry name" value="TPR"/>
    <property type="match status" value="7"/>
</dbReference>
<accession>A0A815L7W6</accession>
<dbReference type="OrthoDB" id="5986190at2759"/>
<dbReference type="EMBL" id="CAJNOJ010000337">
    <property type="protein sequence ID" value="CAF1406307.1"/>
    <property type="molecule type" value="Genomic_DNA"/>
</dbReference>
<name>A0A815L7W6_ADIRI</name>
<evidence type="ECO:0000313" key="15">
    <source>
        <dbReference type="Proteomes" id="UP000663852"/>
    </source>
</evidence>
<organism evidence="12 15">
    <name type="scientific">Adineta ricciae</name>
    <name type="common">Rotifer</name>
    <dbReference type="NCBI Taxonomy" id="249248"/>
    <lineage>
        <taxon>Eukaryota</taxon>
        <taxon>Metazoa</taxon>
        <taxon>Spiralia</taxon>
        <taxon>Gnathifera</taxon>
        <taxon>Rotifera</taxon>
        <taxon>Eurotatoria</taxon>
        <taxon>Bdelloidea</taxon>
        <taxon>Adinetida</taxon>
        <taxon>Adinetidae</taxon>
        <taxon>Adineta</taxon>
    </lineage>
</organism>
<comment type="subunit">
    <text evidence="10">Oligomeric complex composed of two heavy chains and two light chains.</text>
</comment>
<dbReference type="PROSITE" id="PS51996">
    <property type="entry name" value="TR_MART"/>
    <property type="match status" value="1"/>
</dbReference>
<evidence type="ECO:0000256" key="8">
    <source>
        <dbReference type="PROSITE-ProRule" id="PRU00339"/>
    </source>
</evidence>
<dbReference type="SUPFAM" id="SSF48452">
    <property type="entry name" value="TPR-like"/>
    <property type="match status" value="1"/>
</dbReference>
<sequence>MASLPTKSPRSSPKIRSSSGDTDSLEHSVEDITIIWFDQYMDESVNPKDVEKTKNLLRKINDYVLFFSKPEPCIDYVKSVPKEKIFLISSGFYAVEHLDKIHSLSQIDSVFIFCVFRSKYVPLMEKYSKIIDVFTEHKDLMTSLTNNVELVTKQAAVFGLFDGKQRPTRYLTRESASFLWFQLSTDILKTMTLSEVKNTGMEEMLTYCQVYYRTNRLELNNIEQFRKTYKPEDAIIWYSKQSFVYRSVNKALRTEDIDALYTFRVYITHLRTRIAYEHNQLRRQHLYVNKKSKIIHLYRGLKMTKAEIAQMCENVGCLISMNGFFSTSRDMQQAIRFATKPSQRNEVVGVLLEIDGDITSDKMIFADISQFSAFPEEQEVLFDLATIFKIVHTEFDKGRNLWIIQLSGVEKSAWTVSEYIKSIGRESEETNPTLLFGRLMCDMGEYAKSERYLKRILSTLPKNHKDVANIYFYLGRVCYLRGQYKQALEFYDQALILQKREIEPEKQSLDIARTLHNIGNIYLDQRQTTKALEFYEQALEMKRAKLSNNLEHPSIATSLTAIGTIHRRHGDLNKALELYQQSYEIKKLALPTDHPSIADSLNNLGIVYEEMDDYAQALDCYEKSLQIKQKSLPSTHPSISATLNNMGIIYRKEGKYDQSLNCYTQTLQIEQSTLSSDNLDLADTYNNLCVLYYDQFQYKKALEMAYCKLDILKKHFTDDDEQVIQTNDTIKEIKQELNLTEKATDVYF</sequence>
<dbReference type="Pfam" id="PF13424">
    <property type="entry name" value="TPR_12"/>
    <property type="match status" value="3"/>
</dbReference>
<feature type="compositionally biased region" description="Low complexity" evidence="11">
    <location>
        <begin position="7"/>
        <end position="19"/>
    </location>
</feature>
<evidence type="ECO:0000256" key="6">
    <source>
        <dbReference type="ARBA" id="ARBA00022803"/>
    </source>
</evidence>
<keyword evidence="14" id="KW-1185">Reference proteome</keyword>
<dbReference type="AlphaFoldDB" id="A0A815L7W6"/>
<dbReference type="InterPro" id="IPR000768">
    <property type="entry name" value="ART"/>
</dbReference>
<comment type="catalytic activity">
    <reaction evidence="7 9">
        <text>L-arginyl-[protein] + NAD(+) = N(omega)-(ADP-D-ribosyl)-L-arginyl-[protein] + nicotinamide + H(+)</text>
        <dbReference type="Rhea" id="RHEA:19149"/>
        <dbReference type="Rhea" id="RHEA-COMP:10532"/>
        <dbReference type="Rhea" id="RHEA-COMP:15087"/>
        <dbReference type="ChEBI" id="CHEBI:15378"/>
        <dbReference type="ChEBI" id="CHEBI:17154"/>
        <dbReference type="ChEBI" id="CHEBI:29965"/>
        <dbReference type="ChEBI" id="CHEBI:57540"/>
        <dbReference type="ChEBI" id="CHEBI:142554"/>
        <dbReference type="EC" id="2.4.2.31"/>
    </reaction>
</comment>
<dbReference type="GO" id="GO:0005874">
    <property type="term" value="C:microtubule"/>
    <property type="evidence" value="ECO:0007669"/>
    <property type="project" value="UniProtKB-UniRule"/>
</dbReference>
<keyword evidence="4" id="KW-0548">Nucleotidyltransferase</keyword>
<dbReference type="InterPro" id="IPR011990">
    <property type="entry name" value="TPR-like_helical_dom_sf"/>
</dbReference>
<dbReference type="Proteomes" id="UP000663852">
    <property type="component" value="Unassembled WGS sequence"/>
</dbReference>
<evidence type="ECO:0000256" key="5">
    <source>
        <dbReference type="ARBA" id="ARBA00022737"/>
    </source>
</evidence>
<gene>
    <name evidence="12" type="ORF">EDS130_LOCUS36382</name>
    <name evidence="13" type="ORF">XAT740_LOCUS40616</name>
</gene>
<keyword evidence="10" id="KW-0505">Motor protein</keyword>
<keyword evidence="10" id="KW-0963">Cytoplasm</keyword>
<comment type="subcellular location">
    <subcellularLocation>
        <location evidence="10">Cytoplasm</location>
        <location evidence="10">Cytoskeleton</location>
    </subcellularLocation>
</comment>
<proteinExistence type="inferred from homology"/>
<evidence type="ECO:0000256" key="7">
    <source>
        <dbReference type="ARBA" id="ARBA00047597"/>
    </source>
</evidence>
<feature type="region of interest" description="Disordered" evidence="11">
    <location>
        <begin position="1"/>
        <end position="24"/>
    </location>
</feature>
<comment type="similarity">
    <text evidence="1 9">Belongs to the Arg-specific ADP-ribosyltransferase family.</text>
</comment>
<dbReference type="Gene3D" id="3.90.176.10">
    <property type="entry name" value="Toxin ADP-ribosyltransferase, Chain A, domain 1"/>
    <property type="match status" value="1"/>
</dbReference>
<dbReference type="PANTHER" id="PTHR45641:SF19">
    <property type="entry name" value="NEPHROCYSTIN-3"/>
    <property type="match status" value="1"/>
</dbReference>
<dbReference type="PANTHER" id="PTHR45641">
    <property type="entry name" value="TETRATRICOPEPTIDE REPEAT PROTEIN (AFU_ORTHOLOGUE AFUA_6G03870)"/>
    <property type="match status" value="1"/>
</dbReference>
<dbReference type="PRINTS" id="PR00381">
    <property type="entry name" value="KINESINLIGHT"/>
</dbReference>
<keyword evidence="5" id="KW-0677">Repeat</keyword>
<feature type="repeat" description="TPR" evidence="8">
    <location>
        <begin position="556"/>
        <end position="589"/>
    </location>
</feature>
<evidence type="ECO:0000313" key="14">
    <source>
        <dbReference type="Proteomes" id="UP000663828"/>
    </source>
</evidence>
<keyword evidence="2 9" id="KW-0328">Glycosyltransferase</keyword>
<feature type="repeat" description="TPR" evidence="8">
    <location>
        <begin position="640"/>
        <end position="673"/>
    </location>
</feature>
<dbReference type="EMBL" id="CAJNOR010004640">
    <property type="protein sequence ID" value="CAF1517982.1"/>
    <property type="molecule type" value="Genomic_DNA"/>
</dbReference>
<keyword evidence="9" id="KW-0521">NADP</keyword>